<dbReference type="GO" id="GO:0032977">
    <property type="term" value="F:membrane insertase activity"/>
    <property type="evidence" value="ECO:0007669"/>
    <property type="project" value="InterPro"/>
</dbReference>
<evidence type="ECO:0000259" key="16">
    <source>
        <dbReference type="Pfam" id="PF14849"/>
    </source>
</evidence>
<feature type="domain" description="Membrane insertase YidC/Oxa/ALB C-terminal" evidence="15">
    <location>
        <begin position="362"/>
        <end position="559"/>
    </location>
</feature>
<dbReference type="CDD" id="cd20070">
    <property type="entry name" value="5TM_YidC_Alb3"/>
    <property type="match status" value="1"/>
</dbReference>
<dbReference type="NCBIfam" id="TIGR03593">
    <property type="entry name" value="yidC_nterm"/>
    <property type="match status" value="1"/>
</dbReference>
<dbReference type="NCBIfam" id="TIGR03592">
    <property type="entry name" value="yidC_oxa1_cterm"/>
    <property type="match status" value="1"/>
</dbReference>
<feature type="transmembrane region" description="Helical" evidence="13">
    <location>
        <begin position="522"/>
        <end position="545"/>
    </location>
</feature>
<evidence type="ECO:0000313" key="18">
    <source>
        <dbReference type="Proteomes" id="UP001241110"/>
    </source>
</evidence>
<evidence type="ECO:0000256" key="9">
    <source>
        <dbReference type="ARBA" id="ARBA00023136"/>
    </source>
</evidence>
<evidence type="ECO:0000256" key="8">
    <source>
        <dbReference type="ARBA" id="ARBA00022989"/>
    </source>
</evidence>
<dbReference type="InterPro" id="IPR047196">
    <property type="entry name" value="YidC_ALB_C"/>
</dbReference>
<keyword evidence="6 13" id="KW-0812">Transmembrane</keyword>
<dbReference type="GO" id="GO:0051205">
    <property type="term" value="P:protein insertion into membrane"/>
    <property type="evidence" value="ECO:0007669"/>
    <property type="project" value="TreeGrafter"/>
</dbReference>
<keyword evidence="9 13" id="KW-0472">Membrane</keyword>
<evidence type="ECO:0000256" key="1">
    <source>
        <dbReference type="ARBA" id="ARBA00004429"/>
    </source>
</evidence>
<keyword evidence="10 13" id="KW-0143">Chaperone</keyword>
<feature type="domain" description="Membrane insertase YidC N-terminal" evidence="16">
    <location>
        <begin position="75"/>
        <end position="338"/>
    </location>
</feature>
<dbReference type="CDD" id="cd19961">
    <property type="entry name" value="EcYidC-like_peri"/>
    <property type="match status" value="1"/>
</dbReference>
<evidence type="ECO:0000256" key="4">
    <source>
        <dbReference type="ARBA" id="ARBA00022448"/>
    </source>
</evidence>
<feature type="transmembrane region" description="Helical" evidence="13">
    <location>
        <begin position="362"/>
        <end position="382"/>
    </location>
</feature>
<proteinExistence type="inferred from homology"/>
<dbReference type="NCBIfam" id="NF002356">
    <property type="entry name" value="PRK01318.2-3"/>
    <property type="match status" value="1"/>
</dbReference>
<comment type="function">
    <text evidence="13">Required for the insertion and/or proper folding and/or complex formation of integral membrane proteins into the membrane. Involved in integration of membrane proteins that insert both dependently and independently of the Sec translocase complex, as well as at least some lipoproteins. Aids folding of multispanning membrane proteins.</text>
</comment>
<comment type="subunit">
    <text evidence="13">Interacts with the Sec translocase complex via SecD. Specifically interacts with transmembrane segments of nascent integral membrane proteins during membrane integration.</text>
</comment>
<dbReference type="GO" id="GO:0015031">
    <property type="term" value="P:protein transport"/>
    <property type="evidence" value="ECO:0007669"/>
    <property type="project" value="UniProtKB-KW"/>
</dbReference>
<evidence type="ECO:0000256" key="14">
    <source>
        <dbReference type="SAM" id="MobiDB-lite"/>
    </source>
</evidence>
<dbReference type="AlphaFoldDB" id="A0AAE3QHZ1"/>
<dbReference type="InterPro" id="IPR019998">
    <property type="entry name" value="Membr_insert_YidC"/>
</dbReference>
<dbReference type="InterPro" id="IPR001708">
    <property type="entry name" value="YidC/ALB3/OXA1/COX18"/>
</dbReference>
<sequence>MDRNNLIGFLLIFLLLIGYTIYESQQPRPEPPKTTQATPAPKVAPSVSETVTDSATAKRMYGDFAAAGFGEAKDIVVENKDVKITLNTKGGKIKEVLLKNYKTYDQKPLVLIDEKSSSRVLRLPGRTGDINLSDLYFTSTDVGGVVKQDGDSIRVSFRLALADNQYVEQIYTIRGSGYQIGYDLKVNGLDGVLKNAPVQLVWLEHLKKFEKDTQTSQMASAINYYTVEEEFNDIGDNSVSVDEKAVEEPIRWVSLKQRFFLTALIARGTPFSAGQLKSSVPTIVSNDNIKVLESNLQLSLADLKSGKGHFDYYFGPNDYEIVKNVTDGFRENVYLGWPVIRIVSRFVILPVFHLLESFITNYGLLIIALVLVVKTILFPLVYRSYMSIAKTRVLQPEIEEIKAKHGDDMQKVQQEQMKLYNQVGVNPLSGCVPVLLQMPILFALFSLFPNLIEFRQKAFLWANDLSTYDSIIQLPFNIPFTAYSHISLFAVMMTASSLAFTYYNSQMTSSAAMPGPYKTVQYVMPVVIMFVLNSSPAGLNFYYLISNLVTIAQQLTIRKFVDEGEIRRKLEENRIKNKDKKKTGFQARLEEAMRKAEEVRKDADSKKGPNTDAKKKTKK</sequence>
<gene>
    <name evidence="13 17" type="primary">yidC</name>
    <name evidence="17" type="ORF">QNI16_00585</name>
</gene>
<evidence type="ECO:0000256" key="11">
    <source>
        <dbReference type="ARBA" id="ARBA00033245"/>
    </source>
</evidence>
<dbReference type="Proteomes" id="UP001241110">
    <property type="component" value="Unassembled WGS sequence"/>
</dbReference>
<keyword evidence="4 13" id="KW-0813">Transport</keyword>
<evidence type="ECO:0000256" key="10">
    <source>
        <dbReference type="ARBA" id="ARBA00023186"/>
    </source>
</evidence>
<dbReference type="PANTHER" id="PTHR12428">
    <property type="entry name" value="OXA1"/>
    <property type="match status" value="1"/>
</dbReference>
<keyword evidence="8 13" id="KW-1133">Transmembrane helix</keyword>
<dbReference type="EMBL" id="JASJOS010000001">
    <property type="protein sequence ID" value="MDJ1478956.1"/>
    <property type="molecule type" value="Genomic_DNA"/>
</dbReference>
<comment type="caution">
    <text evidence="17">The sequence shown here is derived from an EMBL/GenBank/DDBJ whole genome shotgun (WGS) entry which is preliminary data.</text>
</comment>
<protein>
    <recommendedName>
        <fullName evidence="3 13">Membrane protein insertase YidC</fullName>
    </recommendedName>
    <alternativeName>
        <fullName evidence="12 13">Foldase YidC</fullName>
    </alternativeName>
    <alternativeName>
        <fullName evidence="11 13">Membrane integrase YidC</fullName>
    </alternativeName>
    <alternativeName>
        <fullName evidence="13">Membrane protein YidC</fullName>
    </alternativeName>
</protein>
<organism evidence="17 18">
    <name type="scientific">Xanthocytophaga flava</name>
    <dbReference type="NCBI Taxonomy" id="3048013"/>
    <lineage>
        <taxon>Bacteria</taxon>
        <taxon>Pseudomonadati</taxon>
        <taxon>Bacteroidota</taxon>
        <taxon>Cytophagia</taxon>
        <taxon>Cytophagales</taxon>
        <taxon>Rhodocytophagaceae</taxon>
        <taxon>Xanthocytophaga</taxon>
    </lineage>
</organism>
<evidence type="ECO:0000256" key="12">
    <source>
        <dbReference type="ARBA" id="ARBA00033342"/>
    </source>
</evidence>
<dbReference type="InterPro" id="IPR028055">
    <property type="entry name" value="YidC/Oxa/ALB_C"/>
</dbReference>
<dbReference type="InterPro" id="IPR028053">
    <property type="entry name" value="Membr_insert_YidC_N"/>
</dbReference>
<comment type="subcellular location">
    <subcellularLocation>
        <location evidence="1">Cell inner membrane</location>
        <topology evidence="1">Multi-pass membrane protein</topology>
    </subcellularLocation>
    <subcellularLocation>
        <location evidence="13">Cell membrane</location>
        <topology evidence="13">Multi-pass membrane protein</topology>
    </subcellularLocation>
</comment>
<dbReference type="PANTHER" id="PTHR12428:SF65">
    <property type="entry name" value="CYTOCHROME C OXIDASE ASSEMBLY PROTEIN COX18, MITOCHONDRIAL"/>
    <property type="match status" value="1"/>
</dbReference>
<evidence type="ECO:0000256" key="13">
    <source>
        <dbReference type="HAMAP-Rule" id="MF_01810"/>
    </source>
</evidence>
<dbReference type="Gene3D" id="2.70.98.90">
    <property type="match status" value="1"/>
</dbReference>
<feature type="transmembrane region" description="Helical" evidence="13">
    <location>
        <begin position="480"/>
        <end position="502"/>
    </location>
</feature>
<evidence type="ECO:0000256" key="5">
    <source>
        <dbReference type="ARBA" id="ARBA00022475"/>
    </source>
</evidence>
<keyword evidence="5 13" id="KW-1003">Cell membrane</keyword>
<dbReference type="RefSeq" id="WP_313974752.1">
    <property type="nucleotide sequence ID" value="NZ_JASJOS010000001.1"/>
</dbReference>
<evidence type="ECO:0000256" key="6">
    <source>
        <dbReference type="ARBA" id="ARBA00022692"/>
    </source>
</evidence>
<accession>A0AAE3QHZ1</accession>
<feature type="compositionally biased region" description="Low complexity" evidence="14">
    <location>
        <begin position="33"/>
        <end position="45"/>
    </location>
</feature>
<feature type="region of interest" description="Disordered" evidence="14">
    <location>
        <begin position="593"/>
        <end position="619"/>
    </location>
</feature>
<evidence type="ECO:0000313" key="17">
    <source>
        <dbReference type="EMBL" id="MDJ1478956.1"/>
    </source>
</evidence>
<dbReference type="HAMAP" id="MF_01810">
    <property type="entry name" value="YidC_type1"/>
    <property type="match status" value="1"/>
</dbReference>
<keyword evidence="7 13" id="KW-0653">Protein transport</keyword>
<evidence type="ECO:0000256" key="3">
    <source>
        <dbReference type="ARBA" id="ARBA00015325"/>
    </source>
</evidence>
<dbReference type="Pfam" id="PF14849">
    <property type="entry name" value="YidC_periplas"/>
    <property type="match status" value="1"/>
</dbReference>
<dbReference type="GO" id="GO:0005886">
    <property type="term" value="C:plasma membrane"/>
    <property type="evidence" value="ECO:0007669"/>
    <property type="project" value="UniProtKB-SubCell"/>
</dbReference>
<evidence type="ECO:0000259" key="15">
    <source>
        <dbReference type="Pfam" id="PF02096"/>
    </source>
</evidence>
<name>A0AAE3QHZ1_9BACT</name>
<feature type="region of interest" description="Disordered" evidence="14">
    <location>
        <begin position="25"/>
        <end position="49"/>
    </location>
</feature>
<dbReference type="PRINTS" id="PR00701">
    <property type="entry name" value="60KDINNERMP"/>
</dbReference>
<dbReference type="Pfam" id="PF02096">
    <property type="entry name" value="60KD_IMP"/>
    <property type="match status" value="1"/>
</dbReference>
<dbReference type="InterPro" id="IPR038221">
    <property type="entry name" value="YidC_periplasmic_sf"/>
</dbReference>
<evidence type="ECO:0000256" key="2">
    <source>
        <dbReference type="ARBA" id="ARBA00010527"/>
    </source>
</evidence>
<comment type="caution">
    <text evidence="13">Lacks conserved residue(s) required for the propagation of feature annotation.</text>
</comment>
<evidence type="ECO:0000256" key="7">
    <source>
        <dbReference type="ARBA" id="ARBA00022927"/>
    </source>
</evidence>
<comment type="similarity">
    <text evidence="2 13">Belongs to the OXA1/ALB3/YidC family. Type 1 subfamily.</text>
</comment>
<reference evidence="17" key="1">
    <citation type="submission" date="2023-05" db="EMBL/GenBank/DDBJ databases">
        <authorList>
            <person name="Zhang X."/>
        </authorList>
    </citation>
    <scope>NUCLEOTIDE SEQUENCE</scope>
    <source>
        <strain evidence="17">YF14B1</strain>
    </source>
</reference>